<dbReference type="EMBL" id="CP055902">
    <property type="protein sequence ID" value="QKX61659.1"/>
    <property type="molecule type" value="Genomic_DNA"/>
</dbReference>
<feature type="region of interest" description="Disordered" evidence="1">
    <location>
        <begin position="29"/>
        <end position="56"/>
    </location>
</feature>
<dbReference type="RefSeq" id="XP_035347833.1">
    <property type="nucleotide sequence ID" value="XM_035491940.1"/>
</dbReference>
<evidence type="ECO:0000313" key="3">
    <source>
        <dbReference type="Proteomes" id="UP000509510"/>
    </source>
</evidence>
<evidence type="ECO:0000256" key="1">
    <source>
        <dbReference type="SAM" id="MobiDB-lite"/>
    </source>
</evidence>
<accession>A0A7H8R5K2</accession>
<protein>
    <submittedName>
        <fullName evidence="2">Uncharacterized protein</fullName>
    </submittedName>
</protein>
<dbReference type="Proteomes" id="UP000509510">
    <property type="component" value="Chromosome V"/>
</dbReference>
<gene>
    <name evidence="2" type="ORF">TRUGW13939_08811</name>
</gene>
<dbReference type="AlphaFoldDB" id="A0A7H8R5K2"/>
<sequence>MANQRRQCVVKIEVTLVLVARQLFQDPLPIKQSVRGDPSPPAATAGSPQTTAATSCSPHTECWHCAADPWNLHSGEAGSALTRSHGTAEGMLMR</sequence>
<dbReference type="KEGG" id="trg:TRUGW13939_08811"/>
<keyword evidence="3" id="KW-1185">Reference proteome</keyword>
<organism evidence="2 3">
    <name type="scientific">Talaromyces rugulosus</name>
    <name type="common">Penicillium rugulosum</name>
    <dbReference type="NCBI Taxonomy" id="121627"/>
    <lineage>
        <taxon>Eukaryota</taxon>
        <taxon>Fungi</taxon>
        <taxon>Dikarya</taxon>
        <taxon>Ascomycota</taxon>
        <taxon>Pezizomycotina</taxon>
        <taxon>Eurotiomycetes</taxon>
        <taxon>Eurotiomycetidae</taxon>
        <taxon>Eurotiales</taxon>
        <taxon>Trichocomaceae</taxon>
        <taxon>Talaromyces</taxon>
        <taxon>Talaromyces sect. Islandici</taxon>
    </lineage>
</organism>
<name>A0A7H8R5K2_TALRU</name>
<reference evidence="3" key="1">
    <citation type="submission" date="2020-06" db="EMBL/GenBank/DDBJ databases">
        <title>A chromosome-scale genome assembly of Talaromyces rugulosus W13939.</title>
        <authorList>
            <person name="Wang B."/>
            <person name="Guo L."/>
            <person name="Ye K."/>
            <person name="Wang L."/>
        </authorList>
    </citation>
    <scope>NUCLEOTIDE SEQUENCE [LARGE SCALE GENOMIC DNA]</scope>
    <source>
        <strain evidence="3">W13939</strain>
    </source>
</reference>
<dbReference type="GeneID" id="55996299"/>
<feature type="compositionally biased region" description="Polar residues" evidence="1">
    <location>
        <begin position="46"/>
        <end position="56"/>
    </location>
</feature>
<evidence type="ECO:0000313" key="2">
    <source>
        <dbReference type="EMBL" id="QKX61659.1"/>
    </source>
</evidence>
<proteinExistence type="predicted"/>